<evidence type="ECO:0008006" key="2">
    <source>
        <dbReference type="Google" id="ProtNLM"/>
    </source>
</evidence>
<dbReference type="Gene3D" id="1.25.40.10">
    <property type="entry name" value="Tetratricopeptide repeat domain"/>
    <property type="match status" value="1"/>
</dbReference>
<gene>
    <name evidence="1" type="ORF">LCGC14_2844460</name>
</gene>
<accession>A0A0F9AIT0</accession>
<dbReference type="SUPFAM" id="SSF48452">
    <property type="entry name" value="TPR-like"/>
    <property type="match status" value="1"/>
</dbReference>
<sequence length="166" mass="19482">LAKVKDYARKARDMNFGNCISHVLLAICSFYKKDIPGSLREVLRAKQIAPRDGAVLYSEAFIYYYSRKYWKADKTYGKAIKTQTPSPTVLEVELFITDLIEREPDRTDFYYPLGLINYYAKQDYKLATNYFRQFVDEYRDCPDLTEQVKKARIHLDELQSKSSSNK</sequence>
<comment type="caution">
    <text evidence="1">The sequence shown here is derived from an EMBL/GenBank/DDBJ whole genome shotgun (WGS) entry which is preliminary data.</text>
</comment>
<name>A0A0F9AIT0_9ZZZZ</name>
<evidence type="ECO:0000313" key="1">
    <source>
        <dbReference type="EMBL" id="KKK78349.1"/>
    </source>
</evidence>
<dbReference type="InterPro" id="IPR011990">
    <property type="entry name" value="TPR-like_helical_dom_sf"/>
</dbReference>
<protein>
    <recommendedName>
        <fullName evidence="2">Outer membrane lipoprotein BamD-like domain-containing protein</fullName>
    </recommendedName>
</protein>
<dbReference type="AlphaFoldDB" id="A0A0F9AIT0"/>
<organism evidence="1">
    <name type="scientific">marine sediment metagenome</name>
    <dbReference type="NCBI Taxonomy" id="412755"/>
    <lineage>
        <taxon>unclassified sequences</taxon>
        <taxon>metagenomes</taxon>
        <taxon>ecological metagenomes</taxon>
    </lineage>
</organism>
<reference evidence="1" key="1">
    <citation type="journal article" date="2015" name="Nature">
        <title>Complex archaea that bridge the gap between prokaryotes and eukaryotes.</title>
        <authorList>
            <person name="Spang A."/>
            <person name="Saw J.H."/>
            <person name="Jorgensen S.L."/>
            <person name="Zaremba-Niedzwiedzka K."/>
            <person name="Martijn J."/>
            <person name="Lind A.E."/>
            <person name="van Eijk R."/>
            <person name="Schleper C."/>
            <person name="Guy L."/>
            <person name="Ettema T.J."/>
        </authorList>
    </citation>
    <scope>NUCLEOTIDE SEQUENCE</scope>
</reference>
<dbReference type="EMBL" id="LAZR01054527">
    <property type="protein sequence ID" value="KKK78349.1"/>
    <property type="molecule type" value="Genomic_DNA"/>
</dbReference>
<feature type="non-terminal residue" evidence="1">
    <location>
        <position position="1"/>
    </location>
</feature>
<proteinExistence type="predicted"/>